<evidence type="ECO:0000313" key="2">
    <source>
        <dbReference type="Proteomes" id="UP001290861"/>
    </source>
</evidence>
<proteinExistence type="predicted"/>
<reference evidence="1 2" key="1">
    <citation type="journal article" date="2024" name="Appl. Environ. Microbiol.">
        <title>Pontiella agarivorans sp. nov., a novel marine anaerobic bacterium capable of degrading macroalgal polysaccharides and fixing nitrogen.</title>
        <authorList>
            <person name="Liu N."/>
            <person name="Kivenson V."/>
            <person name="Peng X."/>
            <person name="Cui Z."/>
            <person name="Lankiewicz T.S."/>
            <person name="Gosselin K.M."/>
            <person name="English C.J."/>
            <person name="Blair E.M."/>
            <person name="O'Malley M.A."/>
            <person name="Valentine D.L."/>
        </authorList>
    </citation>
    <scope>NUCLEOTIDE SEQUENCE [LARGE SCALE GENOMIC DNA]</scope>
    <source>
        <strain evidence="1 2">NLcol2</strain>
    </source>
</reference>
<dbReference type="EMBL" id="JARVCO010000002">
    <property type="protein sequence ID" value="MDZ8117515.1"/>
    <property type="molecule type" value="Genomic_DNA"/>
</dbReference>
<evidence type="ECO:0000313" key="1">
    <source>
        <dbReference type="EMBL" id="MDZ8117515.1"/>
    </source>
</evidence>
<name>A0ABU5MTH1_9BACT</name>
<accession>A0ABU5MTH1</accession>
<keyword evidence="2" id="KW-1185">Reference proteome</keyword>
<dbReference type="RefSeq" id="WP_322607316.1">
    <property type="nucleotide sequence ID" value="NZ_JARVCO010000002.1"/>
</dbReference>
<sequence>MKLVQGQIWKKGDEYIRLVERERLSVKYKVMADPVTGEGTLHDLSKKEFCRLIKEAELLKPGSEFYDHSDED</sequence>
<comment type="caution">
    <text evidence="1">The sequence shown here is derived from an EMBL/GenBank/DDBJ whole genome shotgun (WGS) entry which is preliminary data.</text>
</comment>
<gene>
    <name evidence="1" type="ORF">P9H32_02670</name>
</gene>
<dbReference type="Proteomes" id="UP001290861">
    <property type="component" value="Unassembled WGS sequence"/>
</dbReference>
<protein>
    <submittedName>
        <fullName evidence="1">Uncharacterized protein</fullName>
    </submittedName>
</protein>
<organism evidence="1 2">
    <name type="scientific">Pontiella agarivorans</name>
    <dbReference type="NCBI Taxonomy" id="3038953"/>
    <lineage>
        <taxon>Bacteria</taxon>
        <taxon>Pseudomonadati</taxon>
        <taxon>Kiritimatiellota</taxon>
        <taxon>Kiritimatiellia</taxon>
        <taxon>Kiritimatiellales</taxon>
        <taxon>Pontiellaceae</taxon>
        <taxon>Pontiella</taxon>
    </lineage>
</organism>